<dbReference type="OrthoDB" id="601499at2"/>
<protein>
    <recommendedName>
        <fullName evidence="5">Kelch-like protein</fullName>
    </recommendedName>
</protein>
<dbReference type="Gene3D" id="2.60.40.10">
    <property type="entry name" value="Immunoglobulins"/>
    <property type="match status" value="2"/>
</dbReference>
<dbReference type="GO" id="GO:0005509">
    <property type="term" value="F:calcium ion binding"/>
    <property type="evidence" value="ECO:0007669"/>
    <property type="project" value="InterPro"/>
</dbReference>
<evidence type="ECO:0000256" key="1">
    <source>
        <dbReference type="ARBA" id="ARBA00022441"/>
    </source>
</evidence>
<dbReference type="SMART" id="SM00612">
    <property type="entry name" value="Kelch"/>
    <property type="match status" value="4"/>
</dbReference>
<dbReference type="InterPro" id="IPR013783">
    <property type="entry name" value="Ig-like_fold"/>
</dbReference>
<proteinExistence type="predicted"/>
<dbReference type="Gene3D" id="2.130.10.80">
    <property type="entry name" value="Galactose oxidase/kelch, beta-propeller"/>
    <property type="match status" value="2"/>
</dbReference>
<dbReference type="InterPro" id="IPR015915">
    <property type="entry name" value="Kelch-typ_b-propeller"/>
</dbReference>
<dbReference type="Proteomes" id="UP000234341">
    <property type="component" value="Unassembled WGS sequence"/>
</dbReference>
<evidence type="ECO:0000256" key="2">
    <source>
        <dbReference type="ARBA" id="ARBA00022737"/>
    </source>
</evidence>
<comment type="caution">
    <text evidence="3">The sequence shown here is derived from an EMBL/GenBank/DDBJ whole genome shotgun (WGS) entry which is preliminary data.</text>
</comment>
<dbReference type="GO" id="GO:0016020">
    <property type="term" value="C:membrane"/>
    <property type="evidence" value="ECO:0007669"/>
    <property type="project" value="InterPro"/>
</dbReference>
<reference evidence="3 4" key="1">
    <citation type="submission" date="2017-12" db="EMBL/GenBank/DDBJ databases">
        <title>Genome sequence of the active heterotrophic nitrifier-denitrifier, Cupriavidus pauculus UM1.</title>
        <authorList>
            <person name="Putonti C."/>
            <person name="Castignetti D."/>
        </authorList>
    </citation>
    <scope>NUCLEOTIDE SEQUENCE [LARGE SCALE GENOMIC DNA]</scope>
    <source>
        <strain evidence="3 4">UM1</strain>
    </source>
</reference>
<dbReference type="EMBL" id="PJRP01000027">
    <property type="protein sequence ID" value="PLP96481.1"/>
    <property type="molecule type" value="Genomic_DNA"/>
</dbReference>
<dbReference type="Gene3D" id="2.120.10.80">
    <property type="entry name" value="Kelch-type beta propeller"/>
    <property type="match status" value="1"/>
</dbReference>
<evidence type="ECO:0008006" key="5">
    <source>
        <dbReference type="Google" id="ProtNLM"/>
    </source>
</evidence>
<dbReference type="SUPFAM" id="SSF49313">
    <property type="entry name" value="Cadherin-like"/>
    <property type="match status" value="3"/>
</dbReference>
<dbReference type="InterPro" id="IPR015919">
    <property type="entry name" value="Cadherin-like_sf"/>
</dbReference>
<accession>A0A2N5C2P9</accession>
<dbReference type="PANTHER" id="PTHR24412:SF489">
    <property type="entry name" value="RING FINGER DOMAIN AND KELCH REPEAT-CONTAINING PROTEIN DDB_G0271372"/>
    <property type="match status" value="1"/>
</dbReference>
<organism evidence="3 4">
    <name type="scientific">Cupriavidus pauculus</name>
    <dbReference type="NCBI Taxonomy" id="82633"/>
    <lineage>
        <taxon>Bacteria</taxon>
        <taxon>Pseudomonadati</taxon>
        <taxon>Pseudomonadota</taxon>
        <taxon>Betaproteobacteria</taxon>
        <taxon>Burkholderiales</taxon>
        <taxon>Burkholderiaceae</taxon>
        <taxon>Cupriavidus</taxon>
    </lineage>
</organism>
<dbReference type="AlphaFoldDB" id="A0A2N5C2P9"/>
<dbReference type="PANTHER" id="PTHR24412">
    <property type="entry name" value="KELCH PROTEIN"/>
    <property type="match status" value="1"/>
</dbReference>
<keyword evidence="1" id="KW-0880">Kelch repeat</keyword>
<keyword evidence="2" id="KW-0677">Repeat</keyword>
<evidence type="ECO:0000313" key="4">
    <source>
        <dbReference type="Proteomes" id="UP000234341"/>
    </source>
</evidence>
<dbReference type="Pfam" id="PF05345">
    <property type="entry name" value="He_PIG"/>
    <property type="match status" value="3"/>
</dbReference>
<dbReference type="InterPro" id="IPR037293">
    <property type="entry name" value="Gal_Oxidase_central_sf"/>
</dbReference>
<name>A0A2N5C2P9_9BURK</name>
<sequence length="809" mass="82387">MTLGNSSKTMNTHAVLRKNSLQTPQKNNIDQSTSINIAARRVVNPACPPDVRHPLLYRPAAMLHCYGRAFRHRHDNYPLPMSAGMSIGPVLNKTALACPLKWGRGGVDLSAKVAHARQLQAPPFSPSLQDGAFLLIRVGFMLYCSVVNAHGFAPLFSTMRAHVSSHARSSRRAITWLLLLITCLLSACVADESSLDPPAGLAYGMTSAVYPVGSPIVPNRPTASGGAIERYTVAPALPAGLSLDGASGVITGTPASESASAIYTVTAENAAGSATARVQIEVRSVAAAPASLSYREATVTYAAGQAISANTPTSGGGPITAYSIAPALPAGLSLDAQTGIISGTPTATTAAATYTVTGTNVTGSTTATLQITVVAAVVAPASLSYTTANPLYFTTEPVIPNAPVATGGAITGFTVAPVLPAGLSLNANTGVISGTPTAAQSAITYTITGSNTAGSTQAHMQITITSRGNWSSALAPMPLPVHYFTATRLNNGLVLVAGGFAGGGSTSSAWLYNPATDLWAPTGTMSLPRSSHTATLLLDGRVLVTGGQVFTQIETASAELYDPATGTWSPAAAMSDARQNQSATLLANGKLLVAGGFNQLGGSVTVLASKDLYDPVAGTWTRMNTLLTNPRAQHAAAQLPDGNVLLMGGINSGGVLGTTERIAIDDSGTTISPAPVVFGNVTMGTTLADGTILVSGDATNPSAPRAYRYYPATSAWTASSMVAARSQPTITRLQDGRVLVAGGTILGGGGVRTTSTEIYDPATNTWIPGAPMAAGRSAAQAVGLADGSVLMLGGSVGSTDVATVERFTP</sequence>
<dbReference type="InterPro" id="IPR006652">
    <property type="entry name" value="Kelch_1"/>
</dbReference>
<evidence type="ECO:0000313" key="3">
    <source>
        <dbReference type="EMBL" id="PLP96481.1"/>
    </source>
</evidence>
<dbReference type="SUPFAM" id="SSF117281">
    <property type="entry name" value="Kelch motif"/>
    <property type="match status" value="2"/>
</dbReference>
<dbReference type="Pfam" id="PF01344">
    <property type="entry name" value="Kelch_1"/>
    <property type="match status" value="3"/>
</dbReference>
<gene>
    <name evidence="3" type="ORF">CYJ10_32285</name>
</gene>